<evidence type="ECO:0000256" key="2">
    <source>
        <dbReference type="ARBA" id="ARBA00023180"/>
    </source>
</evidence>
<keyword evidence="5" id="KW-0456">Lyase</keyword>
<feature type="compositionally biased region" description="Basic and acidic residues" evidence="3">
    <location>
        <begin position="28"/>
        <end position="41"/>
    </location>
</feature>
<dbReference type="GO" id="GO:0046872">
    <property type="term" value="F:metal ion binding"/>
    <property type="evidence" value="ECO:0007669"/>
    <property type="project" value="UniProtKB-KW"/>
</dbReference>
<feature type="compositionally biased region" description="Basic and acidic residues" evidence="3">
    <location>
        <begin position="502"/>
        <end position="516"/>
    </location>
</feature>
<dbReference type="PROSITE" id="PS51257">
    <property type="entry name" value="PROKAR_LIPOPROTEIN"/>
    <property type="match status" value="1"/>
</dbReference>
<dbReference type="InterPro" id="IPR052063">
    <property type="entry name" value="Polysaccharide_Lyase_1"/>
</dbReference>
<evidence type="ECO:0000313" key="5">
    <source>
        <dbReference type="EMBL" id="OUO02079.1"/>
    </source>
</evidence>
<evidence type="ECO:0000313" key="6">
    <source>
        <dbReference type="Proteomes" id="UP000195386"/>
    </source>
</evidence>
<dbReference type="InterPro" id="IPR012334">
    <property type="entry name" value="Pectin_lyas_fold"/>
</dbReference>
<reference evidence="6" key="1">
    <citation type="submission" date="2017-04" db="EMBL/GenBank/DDBJ databases">
        <title>Function of individual gut microbiota members based on whole genome sequencing of pure cultures obtained from chicken caecum.</title>
        <authorList>
            <person name="Medvecky M."/>
            <person name="Cejkova D."/>
            <person name="Polansky O."/>
            <person name="Karasova D."/>
            <person name="Kubasova T."/>
            <person name="Cizek A."/>
            <person name="Rychlik I."/>
        </authorList>
    </citation>
    <scope>NUCLEOTIDE SEQUENCE [LARGE SCALE GENOMIC DNA]</scope>
    <source>
        <strain evidence="6">An43</strain>
    </source>
</reference>
<accession>A0A1Y3Z032</accession>
<dbReference type="RefSeq" id="WP_087425584.1">
    <property type="nucleotide sequence ID" value="NZ_NFII01000003.1"/>
</dbReference>
<dbReference type="Proteomes" id="UP000195386">
    <property type="component" value="Unassembled WGS sequence"/>
</dbReference>
<protein>
    <submittedName>
        <fullName evidence="5">Pectate lyase</fullName>
    </submittedName>
</protein>
<feature type="region of interest" description="Disordered" evidence="3">
    <location>
        <begin position="500"/>
        <end position="534"/>
    </location>
</feature>
<dbReference type="PANTHER" id="PTHR42970">
    <property type="entry name" value="PECTATE LYASE C-RELATED"/>
    <property type="match status" value="1"/>
</dbReference>
<dbReference type="Gene3D" id="2.160.20.10">
    <property type="entry name" value="Single-stranded right-handed beta-helix, Pectin lyase-like"/>
    <property type="match status" value="1"/>
</dbReference>
<dbReference type="InterPro" id="IPR011050">
    <property type="entry name" value="Pectin_lyase_fold/virulence"/>
</dbReference>
<feature type="signal peptide" evidence="4">
    <location>
        <begin position="1"/>
        <end position="20"/>
    </location>
</feature>
<dbReference type="GO" id="GO:0016829">
    <property type="term" value="F:lyase activity"/>
    <property type="evidence" value="ECO:0007669"/>
    <property type="project" value="UniProtKB-KW"/>
</dbReference>
<gene>
    <name evidence="5" type="ORF">B5F97_04660</name>
</gene>
<dbReference type="PANTHER" id="PTHR42970:SF1">
    <property type="entry name" value="PECTATE LYASE C-RELATED"/>
    <property type="match status" value="1"/>
</dbReference>
<feature type="region of interest" description="Disordered" evidence="3">
    <location>
        <begin position="28"/>
        <end position="47"/>
    </location>
</feature>
<sequence>MKKKLFFSFCFLFFIGVISCSDDIASDKENETEQGADKEEGNGEPTTPITMEAVEFAAFPGAEGHGRNATGGRGGKVHIVTSLADDGTKGTLRYGIEKVSGARTIVFQVSGIIHLKKELKIREGNLTIAGQTAPGDGICLAGWPVSLGDNVDNVIVRFLRFRMGDKEKGISADGADAFGGRYGKNIIIDHCSMSWCTDECVSFYNNENFTLQWCIISESLRLSGHTKGPHGYGGIWGGMKASFHHNLMANHDSRNPRLGPGTKSTKDNEIVDMRNNVIYNWCGNSCYGGEAMHVNIVNNYYKPGPATPTGTSKRGRIIAIDKKISDSDKQSYPAIFDTWGDFFIDGNVVDDGWINGEDDYQRCVRATNDNWTYGVYNQFDKKYTITDDVKQRLKRTAPVATETVTTHSARDAFEQVLRYAGCSLSRDTYDKRIVEEANTGVANFEGLNEHNGQRKVGDIDWKSTDYPKPGIIDSQKDLRPADAGADWSAWPVLKQSELVPADTDKDGIPDEFEKKYGLNPEDASDGNDKTLDPNKNYTNLEMYINNLVQDIIDRQNEKGVR</sequence>
<dbReference type="AlphaFoldDB" id="A0A1Y3Z032"/>
<dbReference type="EMBL" id="NFII01000003">
    <property type="protein sequence ID" value="OUO02079.1"/>
    <property type="molecule type" value="Genomic_DNA"/>
</dbReference>
<evidence type="ECO:0000256" key="4">
    <source>
        <dbReference type="SAM" id="SignalP"/>
    </source>
</evidence>
<comment type="caution">
    <text evidence="5">The sequence shown here is derived from an EMBL/GenBank/DDBJ whole genome shotgun (WGS) entry which is preliminary data.</text>
</comment>
<dbReference type="SUPFAM" id="SSF51126">
    <property type="entry name" value="Pectin lyase-like"/>
    <property type="match status" value="1"/>
</dbReference>
<keyword evidence="1" id="KW-0479">Metal-binding</keyword>
<proteinExistence type="predicted"/>
<evidence type="ECO:0000256" key="3">
    <source>
        <dbReference type="SAM" id="MobiDB-lite"/>
    </source>
</evidence>
<organism evidence="5 6">
    <name type="scientific">Bacteroides clarus</name>
    <dbReference type="NCBI Taxonomy" id="626929"/>
    <lineage>
        <taxon>Bacteria</taxon>
        <taxon>Pseudomonadati</taxon>
        <taxon>Bacteroidota</taxon>
        <taxon>Bacteroidia</taxon>
        <taxon>Bacteroidales</taxon>
        <taxon>Bacteroidaceae</taxon>
        <taxon>Bacteroides</taxon>
    </lineage>
</organism>
<name>A0A1Y3Z032_9BACE</name>
<keyword evidence="4" id="KW-0732">Signal</keyword>
<keyword evidence="2" id="KW-0325">Glycoprotein</keyword>
<feature type="chain" id="PRO_5013209314" evidence="4">
    <location>
        <begin position="21"/>
        <end position="561"/>
    </location>
</feature>
<evidence type="ECO:0000256" key="1">
    <source>
        <dbReference type="ARBA" id="ARBA00022723"/>
    </source>
</evidence>